<evidence type="ECO:0000313" key="9">
    <source>
        <dbReference type="EMBL" id="HEW52862.1"/>
    </source>
</evidence>
<evidence type="ECO:0000256" key="8">
    <source>
        <dbReference type="SAM" id="MobiDB-lite"/>
    </source>
</evidence>
<evidence type="ECO:0000256" key="2">
    <source>
        <dbReference type="ARBA" id="ARBA00022730"/>
    </source>
</evidence>
<dbReference type="SMART" id="SM01374">
    <property type="entry name" value="Ribosomal_L14"/>
    <property type="match status" value="1"/>
</dbReference>
<sequence>MAVKRVKIGAATPRRHRSPGIVTGTRLNVADNSGAKEVMVIGVVEVKTRLKRLPSACVGDMVIVTVKKGKPDMVGQVFRGIIVRQRKPFRRPDGTHVAFEDNACVIVTPDGQPKGKEIRGPVAKEAVERWPQIANLATIVV</sequence>
<keyword evidence="5 6" id="KW-0687">Ribonucleoprotein</keyword>
<dbReference type="InterPro" id="IPR000218">
    <property type="entry name" value="Ribosomal_uL14"/>
</dbReference>
<dbReference type="FunFam" id="2.40.150.20:FF:000007">
    <property type="entry name" value="50S ribosomal protein L14"/>
    <property type="match status" value="1"/>
</dbReference>
<organism evidence="9">
    <name type="scientific">Ignisphaera aggregans</name>
    <dbReference type="NCBI Taxonomy" id="334771"/>
    <lineage>
        <taxon>Archaea</taxon>
        <taxon>Thermoproteota</taxon>
        <taxon>Thermoprotei</taxon>
        <taxon>Desulfurococcales</taxon>
        <taxon>Desulfurococcaceae</taxon>
        <taxon>Ignisphaera</taxon>
    </lineage>
</organism>
<dbReference type="Pfam" id="PF00238">
    <property type="entry name" value="Ribosomal_L14"/>
    <property type="match status" value="1"/>
</dbReference>
<reference evidence="9" key="1">
    <citation type="journal article" date="2020" name="mSystems">
        <title>Genome- and Community-Level Interaction Insights into Carbon Utilization and Element Cycling Functions of Hydrothermarchaeota in Hydrothermal Sediment.</title>
        <authorList>
            <person name="Zhou Z."/>
            <person name="Liu Y."/>
            <person name="Xu W."/>
            <person name="Pan J."/>
            <person name="Luo Z.H."/>
            <person name="Li M."/>
        </authorList>
    </citation>
    <scope>NUCLEOTIDE SEQUENCE [LARGE SCALE GENOMIC DNA]</scope>
    <source>
        <strain evidence="9">SpSt-16</strain>
    </source>
</reference>
<dbReference type="GO" id="GO:0022625">
    <property type="term" value="C:cytosolic large ribosomal subunit"/>
    <property type="evidence" value="ECO:0007669"/>
    <property type="project" value="TreeGrafter"/>
</dbReference>
<dbReference type="NCBIfam" id="TIGR03673">
    <property type="entry name" value="uL14_arch"/>
    <property type="match status" value="1"/>
</dbReference>
<dbReference type="GO" id="GO:0003735">
    <property type="term" value="F:structural constituent of ribosome"/>
    <property type="evidence" value="ECO:0007669"/>
    <property type="project" value="InterPro"/>
</dbReference>
<evidence type="ECO:0000256" key="1">
    <source>
        <dbReference type="ARBA" id="ARBA00010745"/>
    </source>
</evidence>
<comment type="subunit">
    <text evidence="6">Part of the 50S ribosomal subunit. Forms a cluster with proteins L3 and L24e, part of which may contact the 16S rRNA in 2 intersubunit bridges.</text>
</comment>
<accession>A0A7C2ZLK1</accession>
<keyword evidence="2 6" id="KW-0699">rRNA-binding</keyword>
<comment type="caution">
    <text evidence="9">The sequence shown here is derived from an EMBL/GenBank/DDBJ whole genome shotgun (WGS) entry which is preliminary data.</text>
</comment>
<dbReference type="NCBIfam" id="NF006344">
    <property type="entry name" value="PRK08571.1"/>
    <property type="match status" value="1"/>
</dbReference>
<dbReference type="PANTHER" id="PTHR11761:SF8">
    <property type="entry name" value="LARGE RIBOSOMAL SUBUNIT PROTEIN UL14"/>
    <property type="match status" value="1"/>
</dbReference>
<evidence type="ECO:0000256" key="7">
    <source>
        <dbReference type="RuleBase" id="RU003949"/>
    </source>
</evidence>
<dbReference type="AlphaFoldDB" id="A0A7C2ZLK1"/>
<proteinExistence type="inferred from homology"/>
<name>A0A7C2ZLK1_9CREN</name>
<protein>
    <recommendedName>
        <fullName evidence="6">Large ribosomal subunit protein uL14</fullName>
    </recommendedName>
</protein>
<keyword evidence="4 6" id="KW-0689">Ribosomal protein</keyword>
<evidence type="ECO:0000256" key="3">
    <source>
        <dbReference type="ARBA" id="ARBA00022884"/>
    </source>
</evidence>
<feature type="region of interest" description="Disordered" evidence="8">
    <location>
        <begin position="1"/>
        <end position="20"/>
    </location>
</feature>
<dbReference type="CDD" id="cd00337">
    <property type="entry name" value="Ribosomal_uL14"/>
    <property type="match status" value="1"/>
</dbReference>
<dbReference type="GO" id="GO:0070180">
    <property type="term" value="F:large ribosomal subunit rRNA binding"/>
    <property type="evidence" value="ECO:0007669"/>
    <property type="project" value="TreeGrafter"/>
</dbReference>
<comment type="similarity">
    <text evidence="1 6 7">Belongs to the universal ribosomal protein uL14 family.</text>
</comment>
<dbReference type="InterPro" id="IPR019971">
    <property type="entry name" value="Ribosomal_uL14_arc"/>
</dbReference>
<keyword evidence="3 6" id="KW-0694">RNA-binding</keyword>
<dbReference type="Gene3D" id="2.40.150.20">
    <property type="entry name" value="Ribosomal protein L14"/>
    <property type="match status" value="1"/>
</dbReference>
<dbReference type="PROSITE" id="PS00049">
    <property type="entry name" value="RIBOSOMAL_L14"/>
    <property type="match status" value="1"/>
</dbReference>
<evidence type="ECO:0000256" key="6">
    <source>
        <dbReference type="HAMAP-Rule" id="MF_01367"/>
    </source>
</evidence>
<dbReference type="PANTHER" id="PTHR11761">
    <property type="entry name" value="50S/60S RIBOSOMAL PROTEIN L14/L23"/>
    <property type="match status" value="1"/>
</dbReference>
<feature type="compositionally biased region" description="Basic residues" evidence="8">
    <location>
        <begin position="1"/>
        <end position="18"/>
    </location>
</feature>
<dbReference type="EMBL" id="DSGT01000003">
    <property type="protein sequence ID" value="HEW52862.1"/>
    <property type="molecule type" value="Genomic_DNA"/>
</dbReference>
<dbReference type="GO" id="GO:0006412">
    <property type="term" value="P:translation"/>
    <property type="evidence" value="ECO:0007669"/>
    <property type="project" value="UniProtKB-UniRule"/>
</dbReference>
<gene>
    <name evidence="6" type="primary">rpl14</name>
    <name evidence="9" type="ORF">ENO77_01640</name>
</gene>
<evidence type="ECO:0000256" key="5">
    <source>
        <dbReference type="ARBA" id="ARBA00023274"/>
    </source>
</evidence>
<comment type="function">
    <text evidence="6">Binds to 23S rRNA. Forms part of two intersubunit bridges in the 70S ribosome.</text>
</comment>
<evidence type="ECO:0000256" key="4">
    <source>
        <dbReference type="ARBA" id="ARBA00022980"/>
    </source>
</evidence>
<dbReference type="InterPro" id="IPR019972">
    <property type="entry name" value="Ribosomal_uL14_CS"/>
</dbReference>
<dbReference type="HAMAP" id="MF_01367">
    <property type="entry name" value="Ribosomal_uL14"/>
    <property type="match status" value="1"/>
</dbReference>
<dbReference type="SUPFAM" id="SSF50193">
    <property type="entry name" value="Ribosomal protein L14"/>
    <property type="match status" value="1"/>
</dbReference>
<dbReference type="InterPro" id="IPR036853">
    <property type="entry name" value="Ribosomal_uL14_sf"/>
</dbReference>